<evidence type="ECO:0000313" key="1">
    <source>
        <dbReference type="EMBL" id="MDY3560802.1"/>
    </source>
</evidence>
<comment type="caution">
    <text evidence="1">The sequence shown here is derived from an EMBL/GenBank/DDBJ whole genome shotgun (WGS) entry which is preliminary data.</text>
</comment>
<dbReference type="EMBL" id="JAXBLV010000184">
    <property type="protein sequence ID" value="MDY3560802.1"/>
    <property type="molecule type" value="Genomic_DNA"/>
</dbReference>
<proteinExistence type="predicted"/>
<dbReference type="RefSeq" id="WP_320687326.1">
    <property type="nucleotide sequence ID" value="NZ_JAXBLV010000184.1"/>
</dbReference>
<name>A0ABU5F1Y3_9BACT</name>
<sequence>MRWCATPKGVVRMLSVGTFRHGGAFGAQGRIDSTKNLFLVLQIQRTRRPNADASPVRERLQECATDALLWWRPVLAAPASCDRPARLVS</sequence>
<protein>
    <submittedName>
        <fullName evidence="1">Uncharacterized protein</fullName>
    </submittedName>
</protein>
<reference evidence="2" key="1">
    <citation type="journal article" date="2023" name="Mar. Drugs">
        <title>Gemmata algarum, a Novel Planctomycete Isolated from an Algal Mat, Displays Antimicrobial Activity.</title>
        <authorList>
            <person name="Kumar G."/>
            <person name="Kallscheuer N."/>
            <person name="Kashif M."/>
            <person name="Ahamad S."/>
            <person name="Jagadeeshwari U."/>
            <person name="Pannikurungottu S."/>
            <person name="Haufschild T."/>
            <person name="Kabuu M."/>
            <person name="Sasikala C."/>
            <person name="Jogler C."/>
            <person name="Ramana C."/>
        </authorList>
    </citation>
    <scope>NUCLEOTIDE SEQUENCE [LARGE SCALE GENOMIC DNA]</scope>
    <source>
        <strain evidence="2">JC673</strain>
    </source>
</reference>
<keyword evidence="2" id="KW-1185">Reference proteome</keyword>
<accession>A0ABU5F1Y3</accession>
<gene>
    <name evidence="1" type="ORF">R5W23_002048</name>
</gene>
<organism evidence="1 2">
    <name type="scientific">Gemmata algarum</name>
    <dbReference type="NCBI Taxonomy" id="2975278"/>
    <lineage>
        <taxon>Bacteria</taxon>
        <taxon>Pseudomonadati</taxon>
        <taxon>Planctomycetota</taxon>
        <taxon>Planctomycetia</taxon>
        <taxon>Gemmatales</taxon>
        <taxon>Gemmataceae</taxon>
        <taxon>Gemmata</taxon>
    </lineage>
</organism>
<dbReference type="Proteomes" id="UP001272242">
    <property type="component" value="Unassembled WGS sequence"/>
</dbReference>
<evidence type="ECO:0000313" key="2">
    <source>
        <dbReference type="Proteomes" id="UP001272242"/>
    </source>
</evidence>